<dbReference type="AlphaFoldDB" id="A0A926HQY3"/>
<dbReference type="Pfam" id="PF06257">
    <property type="entry name" value="VEG"/>
    <property type="match status" value="1"/>
</dbReference>
<reference evidence="1" key="1">
    <citation type="submission" date="2020-08" db="EMBL/GenBank/DDBJ databases">
        <title>Genome public.</title>
        <authorList>
            <person name="Liu C."/>
            <person name="Sun Q."/>
        </authorList>
    </citation>
    <scope>NUCLEOTIDE SEQUENCE</scope>
    <source>
        <strain evidence="1">NSJ-40</strain>
    </source>
</reference>
<dbReference type="GO" id="GO:0006355">
    <property type="term" value="P:regulation of DNA-templated transcription"/>
    <property type="evidence" value="ECO:0007669"/>
    <property type="project" value="InterPro"/>
</dbReference>
<evidence type="ECO:0000313" key="2">
    <source>
        <dbReference type="Proteomes" id="UP000651482"/>
    </source>
</evidence>
<dbReference type="InterPro" id="IPR009366">
    <property type="entry name" value="Protein_Veg"/>
</dbReference>
<proteinExistence type="predicted"/>
<gene>
    <name evidence="1" type="ORF">IAG03_04095</name>
</gene>
<dbReference type="RefSeq" id="WP_249318542.1">
    <property type="nucleotide sequence ID" value="NZ_JACRSN010000004.1"/>
</dbReference>
<keyword evidence="2" id="KW-1185">Reference proteome</keyword>
<dbReference type="EMBL" id="JACRSN010000004">
    <property type="protein sequence ID" value="MBC8533194.1"/>
    <property type="molecule type" value="Genomic_DNA"/>
</dbReference>
<organism evidence="1 2">
    <name type="scientific">Yeguia hominis</name>
    <dbReference type="NCBI Taxonomy" id="2763662"/>
    <lineage>
        <taxon>Bacteria</taxon>
        <taxon>Bacillati</taxon>
        <taxon>Bacillota</taxon>
        <taxon>Clostridia</taxon>
        <taxon>Eubacteriales</taxon>
        <taxon>Yeguiaceae</taxon>
        <taxon>Yeguia</taxon>
    </lineage>
</organism>
<evidence type="ECO:0000313" key="1">
    <source>
        <dbReference type="EMBL" id="MBC8533194.1"/>
    </source>
</evidence>
<protein>
    <submittedName>
        <fullName evidence="1">Uncharacterized protein</fullName>
    </submittedName>
</protein>
<name>A0A926HQY3_9FIRM</name>
<sequence length="80" mass="9245">MNTLDTIRAKLQRLYNTDPHIRINVALTNPKINLKNEQVTITGIYPHIFQIEERSSGSPKKQTLQYSDILIGHIEILDME</sequence>
<dbReference type="Gene3D" id="2.30.30.100">
    <property type="match status" value="1"/>
</dbReference>
<dbReference type="Proteomes" id="UP000651482">
    <property type="component" value="Unassembled WGS sequence"/>
</dbReference>
<accession>A0A926HQY3</accession>
<comment type="caution">
    <text evidence="1">The sequence shown here is derived from an EMBL/GenBank/DDBJ whole genome shotgun (WGS) entry which is preliminary data.</text>
</comment>